<keyword evidence="2 5" id="KW-0238">DNA-binding</keyword>
<dbReference type="SUPFAM" id="SSF52172">
    <property type="entry name" value="CheY-like"/>
    <property type="match status" value="1"/>
</dbReference>
<keyword evidence="1" id="KW-0805">Transcription regulation</keyword>
<gene>
    <name evidence="8" type="ORF">AS189_09520</name>
</gene>
<evidence type="ECO:0000256" key="4">
    <source>
        <dbReference type="PROSITE-ProRule" id="PRU00169"/>
    </source>
</evidence>
<evidence type="ECO:0000256" key="1">
    <source>
        <dbReference type="ARBA" id="ARBA00023015"/>
    </source>
</evidence>
<dbReference type="Gene3D" id="1.10.10.10">
    <property type="entry name" value="Winged helix-like DNA-binding domain superfamily/Winged helix DNA-binding domain"/>
    <property type="match status" value="1"/>
</dbReference>
<sequence length="224" mass="24045">MRILMAEDDPMIASALAQQLADDAHVVEVVADGRTALDFARLGSFDVILLDLGLPEMDGIGVLRRLRAGNEGDQGPVVIVMTARGAVSEKVMGLDAGADDYLVKPFAYEELHARLRAVGRRGSSHGTAVLRAGAIALDEATASATSHDGAPVQLTRRELALLRALIRLPGVVLSRDQLESQVYGSEVEIESNAIDFIIKRLRGKLGADCVRNVRGLGWMIPRGR</sequence>
<keyword evidence="3" id="KW-0804">Transcription</keyword>
<dbReference type="PANTHER" id="PTHR48111">
    <property type="entry name" value="REGULATOR OF RPOS"/>
    <property type="match status" value="1"/>
</dbReference>
<dbReference type="SMART" id="SM00448">
    <property type="entry name" value="REC"/>
    <property type="match status" value="1"/>
</dbReference>
<dbReference type="OrthoDB" id="3197131at2"/>
<dbReference type="Pfam" id="PF00072">
    <property type="entry name" value="Response_reg"/>
    <property type="match status" value="1"/>
</dbReference>
<dbReference type="GO" id="GO:0000976">
    <property type="term" value="F:transcription cis-regulatory region binding"/>
    <property type="evidence" value="ECO:0007669"/>
    <property type="project" value="TreeGrafter"/>
</dbReference>
<keyword evidence="4" id="KW-0597">Phosphoprotein</keyword>
<dbReference type="PROSITE" id="PS50110">
    <property type="entry name" value="RESPONSE_REGULATORY"/>
    <property type="match status" value="1"/>
</dbReference>
<proteinExistence type="predicted"/>
<dbReference type="InterPro" id="IPR039420">
    <property type="entry name" value="WalR-like"/>
</dbReference>
<evidence type="ECO:0000259" key="7">
    <source>
        <dbReference type="PROSITE" id="PS51755"/>
    </source>
</evidence>
<reference evidence="8 9" key="2">
    <citation type="journal article" date="2016" name="J. Biotechnol.">
        <title>Complete genome sequence of Arthrobacter alpinus ERGS4:06, a yellow pigmented bacterium tolerant to cold and radiations isolated from Sikkim Himalaya.</title>
        <authorList>
            <person name="Kumar R."/>
            <person name="Singh D."/>
            <person name="Swarnkar M.K."/>
            <person name="Singh A.K."/>
            <person name="Kumar S."/>
        </authorList>
    </citation>
    <scope>NUCLEOTIDE SEQUENCE [LARGE SCALE GENOMIC DNA]</scope>
    <source>
        <strain evidence="8 9">ERGS4:06</strain>
    </source>
</reference>
<name>A0A0S2LYX9_9MICC</name>
<feature type="DNA-binding region" description="OmpR/PhoB-type" evidence="5">
    <location>
        <begin position="127"/>
        <end position="222"/>
    </location>
</feature>
<evidence type="ECO:0000256" key="5">
    <source>
        <dbReference type="PROSITE-ProRule" id="PRU01091"/>
    </source>
</evidence>
<dbReference type="CDD" id="cd00383">
    <property type="entry name" value="trans_reg_C"/>
    <property type="match status" value="1"/>
</dbReference>
<dbReference type="GO" id="GO:0005829">
    <property type="term" value="C:cytosol"/>
    <property type="evidence" value="ECO:0007669"/>
    <property type="project" value="TreeGrafter"/>
</dbReference>
<dbReference type="PROSITE" id="PS51755">
    <property type="entry name" value="OMPR_PHOB"/>
    <property type="match status" value="1"/>
</dbReference>
<dbReference type="EMBL" id="CP013200">
    <property type="protein sequence ID" value="ALO66691.1"/>
    <property type="molecule type" value="Genomic_DNA"/>
</dbReference>
<dbReference type="GO" id="GO:0006355">
    <property type="term" value="P:regulation of DNA-templated transcription"/>
    <property type="evidence" value="ECO:0007669"/>
    <property type="project" value="InterPro"/>
</dbReference>
<dbReference type="Pfam" id="PF00486">
    <property type="entry name" value="Trans_reg_C"/>
    <property type="match status" value="1"/>
</dbReference>
<dbReference type="Gene3D" id="6.10.250.690">
    <property type="match status" value="1"/>
</dbReference>
<accession>A0A0S2LYX9</accession>
<dbReference type="InterPro" id="IPR036388">
    <property type="entry name" value="WH-like_DNA-bd_sf"/>
</dbReference>
<evidence type="ECO:0000313" key="8">
    <source>
        <dbReference type="EMBL" id="ALO66691.1"/>
    </source>
</evidence>
<feature type="domain" description="Response regulatory" evidence="6">
    <location>
        <begin position="2"/>
        <end position="119"/>
    </location>
</feature>
<dbReference type="GO" id="GO:0000156">
    <property type="term" value="F:phosphorelay response regulator activity"/>
    <property type="evidence" value="ECO:0007669"/>
    <property type="project" value="TreeGrafter"/>
</dbReference>
<dbReference type="InterPro" id="IPR001789">
    <property type="entry name" value="Sig_transdc_resp-reg_receiver"/>
</dbReference>
<feature type="domain" description="OmpR/PhoB-type" evidence="7">
    <location>
        <begin position="127"/>
        <end position="222"/>
    </location>
</feature>
<dbReference type="PANTHER" id="PTHR48111:SF67">
    <property type="entry name" value="TRANSCRIPTIONAL REGULATORY PROTEIN TCTD"/>
    <property type="match status" value="1"/>
</dbReference>
<dbReference type="InterPro" id="IPR011006">
    <property type="entry name" value="CheY-like_superfamily"/>
</dbReference>
<dbReference type="Gene3D" id="3.40.50.2300">
    <property type="match status" value="1"/>
</dbReference>
<evidence type="ECO:0000313" key="9">
    <source>
        <dbReference type="Proteomes" id="UP000059574"/>
    </source>
</evidence>
<dbReference type="Proteomes" id="UP000059574">
    <property type="component" value="Chromosome"/>
</dbReference>
<dbReference type="SMART" id="SM00862">
    <property type="entry name" value="Trans_reg_C"/>
    <property type="match status" value="1"/>
</dbReference>
<dbReference type="GO" id="GO:0032993">
    <property type="term" value="C:protein-DNA complex"/>
    <property type="evidence" value="ECO:0007669"/>
    <property type="project" value="TreeGrafter"/>
</dbReference>
<evidence type="ECO:0000259" key="6">
    <source>
        <dbReference type="PROSITE" id="PS50110"/>
    </source>
</evidence>
<reference evidence="9" key="1">
    <citation type="submission" date="2015-11" db="EMBL/GenBank/DDBJ databases">
        <authorList>
            <person name="Kumar R."/>
            <person name="Singh D."/>
            <person name="Swarnkar M.K."/>
            <person name="Singh A.K."/>
            <person name="Kumar S."/>
        </authorList>
    </citation>
    <scope>NUCLEOTIDE SEQUENCE [LARGE SCALE GENOMIC DNA]</scope>
    <source>
        <strain evidence="9">ERGS4:06</strain>
    </source>
</reference>
<evidence type="ECO:0000256" key="3">
    <source>
        <dbReference type="ARBA" id="ARBA00023163"/>
    </source>
</evidence>
<organism evidence="8 9">
    <name type="scientific">Arthrobacter alpinus</name>
    <dbReference type="NCBI Taxonomy" id="656366"/>
    <lineage>
        <taxon>Bacteria</taxon>
        <taxon>Bacillati</taxon>
        <taxon>Actinomycetota</taxon>
        <taxon>Actinomycetes</taxon>
        <taxon>Micrococcales</taxon>
        <taxon>Micrococcaceae</taxon>
        <taxon>Arthrobacter</taxon>
    </lineage>
</organism>
<protein>
    <submittedName>
        <fullName evidence="8">XRE family transcriptional regulator</fullName>
    </submittedName>
</protein>
<dbReference type="InterPro" id="IPR001867">
    <property type="entry name" value="OmpR/PhoB-type_DNA-bd"/>
</dbReference>
<evidence type="ECO:0000256" key="2">
    <source>
        <dbReference type="ARBA" id="ARBA00023125"/>
    </source>
</evidence>
<dbReference type="AlphaFoldDB" id="A0A0S2LYX9"/>
<feature type="modified residue" description="4-aspartylphosphate" evidence="4">
    <location>
        <position position="51"/>
    </location>
</feature>